<dbReference type="EMBL" id="ML121712">
    <property type="protein sequence ID" value="RPB18062.1"/>
    <property type="molecule type" value="Genomic_DNA"/>
</dbReference>
<accession>A0A3N4L9A6</accession>
<name>A0A3N4L9A6_9PEZI</name>
<evidence type="ECO:0000313" key="3">
    <source>
        <dbReference type="Proteomes" id="UP000267821"/>
    </source>
</evidence>
<dbReference type="AlphaFoldDB" id="A0A3N4L9A6"/>
<dbReference type="InParanoid" id="A0A3N4L9A6"/>
<proteinExistence type="predicted"/>
<keyword evidence="3" id="KW-1185">Reference proteome</keyword>
<evidence type="ECO:0000256" key="1">
    <source>
        <dbReference type="SAM" id="MobiDB-lite"/>
    </source>
</evidence>
<protein>
    <submittedName>
        <fullName evidence="2">Uncharacterized protein</fullName>
    </submittedName>
</protein>
<feature type="region of interest" description="Disordered" evidence="1">
    <location>
        <begin position="200"/>
        <end position="227"/>
    </location>
</feature>
<evidence type="ECO:0000313" key="2">
    <source>
        <dbReference type="EMBL" id="RPB18062.1"/>
    </source>
</evidence>
<dbReference type="Proteomes" id="UP000267821">
    <property type="component" value="Unassembled WGS sequence"/>
</dbReference>
<sequence length="227" mass="26164">MDRDVIELIDRSANVLGGVDRNSNAFHEAYAKVTEWRKNWHAKFAKLIDECLLRLVEKNPELKQVPMANLPLVYAQYYKYETMYTMLGQVQYIVDLRACIGIENINWFYETLFSWSLTYAHISRFLAEEQAIPRTEYLRCIRLIGHQKHFEYIRLADIIFLPDKPVSKLRNSPKKKIRGNNVLEGFAIVAGGVIQSTPVVSESEADEETSQNIDPTLLSRESGTECS</sequence>
<dbReference type="OrthoDB" id="5450456at2759"/>
<reference evidence="2 3" key="1">
    <citation type="journal article" date="2018" name="Nat. Ecol. Evol.">
        <title>Pezizomycetes genomes reveal the molecular basis of ectomycorrhizal truffle lifestyle.</title>
        <authorList>
            <person name="Murat C."/>
            <person name="Payen T."/>
            <person name="Noel B."/>
            <person name="Kuo A."/>
            <person name="Morin E."/>
            <person name="Chen J."/>
            <person name="Kohler A."/>
            <person name="Krizsan K."/>
            <person name="Balestrini R."/>
            <person name="Da Silva C."/>
            <person name="Montanini B."/>
            <person name="Hainaut M."/>
            <person name="Levati E."/>
            <person name="Barry K.W."/>
            <person name="Belfiori B."/>
            <person name="Cichocki N."/>
            <person name="Clum A."/>
            <person name="Dockter R.B."/>
            <person name="Fauchery L."/>
            <person name="Guy J."/>
            <person name="Iotti M."/>
            <person name="Le Tacon F."/>
            <person name="Lindquist E.A."/>
            <person name="Lipzen A."/>
            <person name="Malagnac F."/>
            <person name="Mello A."/>
            <person name="Molinier V."/>
            <person name="Miyauchi S."/>
            <person name="Poulain J."/>
            <person name="Riccioni C."/>
            <person name="Rubini A."/>
            <person name="Sitrit Y."/>
            <person name="Splivallo R."/>
            <person name="Traeger S."/>
            <person name="Wang M."/>
            <person name="Zifcakova L."/>
            <person name="Wipf D."/>
            <person name="Zambonelli A."/>
            <person name="Paolocci F."/>
            <person name="Nowrousian M."/>
            <person name="Ottonello S."/>
            <person name="Baldrian P."/>
            <person name="Spatafora J.W."/>
            <person name="Henrissat B."/>
            <person name="Nagy L.G."/>
            <person name="Aury J.M."/>
            <person name="Wincker P."/>
            <person name="Grigoriev I.V."/>
            <person name="Bonfante P."/>
            <person name="Martin F.M."/>
        </authorList>
    </citation>
    <scope>NUCLEOTIDE SEQUENCE [LARGE SCALE GENOMIC DNA]</scope>
    <source>
        <strain evidence="2 3">ATCC MYA-4762</strain>
    </source>
</reference>
<gene>
    <name evidence="2" type="ORF">L211DRAFT_854517</name>
</gene>
<organism evidence="2 3">
    <name type="scientific">Terfezia boudieri ATCC MYA-4762</name>
    <dbReference type="NCBI Taxonomy" id="1051890"/>
    <lineage>
        <taxon>Eukaryota</taxon>
        <taxon>Fungi</taxon>
        <taxon>Dikarya</taxon>
        <taxon>Ascomycota</taxon>
        <taxon>Pezizomycotina</taxon>
        <taxon>Pezizomycetes</taxon>
        <taxon>Pezizales</taxon>
        <taxon>Pezizaceae</taxon>
        <taxon>Terfezia</taxon>
    </lineage>
</organism>
<feature type="compositionally biased region" description="Polar residues" evidence="1">
    <location>
        <begin position="210"/>
        <end position="227"/>
    </location>
</feature>